<evidence type="ECO:0000256" key="11">
    <source>
        <dbReference type="ARBA" id="ARBA00023316"/>
    </source>
</evidence>
<dbReference type="GO" id="GO:0004338">
    <property type="term" value="F:glucan exo-1,3-beta-glucosidase activity"/>
    <property type="evidence" value="ECO:0007669"/>
    <property type="project" value="UniProtKB-EC"/>
</dbReference>
<dbReference type="GO" id="GO:0009986">
    <property type="term" value="C:cell surface"/>
    <property type="evidence" value="ECO:0007669"/>
    <property type="project" value="TreeGrafter"/>
</dbReference>
<evidence type="ECO:0000313" key="19">
    <source>
        <dbReference type="EMBL" id="KAF5335394.1"/>
    </source>
</evidence>
<proteinExistence type="inferred from homology"/>
<keyword evidence="4 17" id="KW-0812">Transmembrane</keyword>
<dbReference type="GO" id="GO:0005576">
    <property type="term" value="C:extracellular region"/>
    <property type="evidence" value="ECO:0007669"/>
    <property type="project" value="TreeGrafter"/>
</dbReference>
<evidence type="ECO:0000256" key="1">
    <source>
        <dbReference type="ARBA" id="ARBA00004401"/>
    </source>
</evidence>
<evidence type="ECO:0000256" key="4">
    <source>
        <dbReference type="ARBA" id="ARBA00022692"/>
    </source>
</evidence>
<feature type="compositionally biased region" description="Polar residues" evidence="16">
    <location>
        <begin position="109"/>
        <end position="120"/>
    </location>
</feature>
<dbReference type="Proteomes" id="UP000541558">
    <property type="component" value="Unassembled WGS sequence"/>
</dbReference>
<comment type="catalytic activity">
    <reaction evidence="12">
        <text>Successive hydrolysis of beta-D-glucose units from the non-reducing ends of (1-&gt;3)-beta-D-glucans, releasing alpha-glucose.</text>
        <dbReference type="EC" id="3.2.1.58"/>
    </reaction>
</comment>
<feature type="compositionally biased region" description="Low complexity" evidence="16">
    <location>
        <begin position="79"/>
        <end position="108"/>
    </location>
</feature>
<keyword evidence="11" id="KW-0961">Cell wall biogenesis/degradation</keyword>
<keyword evidence="7 17" id="KW-1133">Transmembrane helix</keyword>
<dbReference type="InterPro" id="IPR001547">
    <property type="entry name" value="Glyco_hydro_5"/>
</dbReference>
<keyword evidence="10" id="KW-0326">Glycosidase</keyword>
<dbReference type="GO" id="GO:0071555">
    <property type="term" value="P:cell wall organization"/>
    <property type="evidence" value="ECO:0007669"/>
    <property type="project" value="UniProtKB-KW"/>
</dbReference>
<dbReference type="PANTHER" id="PTHR31297">
    <property type="entry name" value="GLUCAN ENDO-1,6-BETA-GLUCOSIDASE B"/>
    <property type="match status" value="1"/>
</dbReference>
<evidence type="ECO:0000256" key="13">
    <source>
        <dbReference type="ARBA" id="ARBA00037126"/>
    </source>
</evidence>
<evidence type="ECO:0000313" key="20">
    <source>
        <dbReference type="Proteomes" id="UP000541558"/>
    </source>
</evidence>
<comment type="caution">
    <text evidence="19">The sequence shown here is derived from an EMBL/GenBank/DDBJ whole genome shotgun (WGS) entry which is preliminary data.</text>
</comment>
<evidence type="ECO:0000256" key="3">
    <source>
        <dbReference type="ARBA" id="ARBA00022475"/>
    </source>
</evidence>
<dbReference type="Gene3D" id="3.20.20.80">
    <property type="entry name" value="Glycosidases"/>
    <property type="match status" value="1"/>
</dbReference>
<feature type="region of interest" description="Disordered" evidence="16">
    <location>
        <begin position="79"/>
        <end position="120"/>
    </location>
</feature>
<dbReference type="InterPro" id="IPR017853">
    <property type="entry name" value="GH"/>
</dbReference>
<evidence type="ECO:0000256" key="16">
    <source>
        <dbReference type="SAM" id="MobiDB-lite"/>
    </source>
</evidence>
<sequence>MDGPSNTSSKEHFGVAKDPGSGAGSVDEVNHNLESGAVQQPEKAGGLSKKVKILIGAVIFVLVALALILGLVLTVGKKKSSTGGTSSSSNSGGDASPTPTSTAGTGTTPQNAVVSGTTGSTITMDDGTTFTYTNTFGGEWLADPKKPLGSGGKAQSWTPRIGEEWKWGQDKINGVNLGGWLVTEPFIVPALYEKYLQNDLGIHVTDEWTLSQAMGSKLAEEMENHYKTFITEKDFADIAAAGLNWLRIPIGYWAIETMNDEPFLQGVSWTYFLKALGWARKYGLRIYLDFHGLPGSQNGWNHSGKGGDINFMKGVMGIANAQRTLTYLRIFTEFISQPQYKDVVLMFGIVNEIRWETGAEQIESFYGEAYETIRKSTGLGAGNGPYIAIHEGFQGTARWEGFLAGADRLILDQHPYLAFSGNTAGATPAGSAPDTCGWGTSMNRSQRVFGVTIAGEFSTAINNCGLWLNGIGNEDPASCDVWNDWASWDAATIAGLKQVSMASMDALQNYFYWTWKIGDSTVLKTSSCPMWHYKLGMEKGWIPKDPREVSGTCSKLSGDFTPFDGQFPATATGGAGAGQLQATPVFPPATLNDGLAADTLPTYTATGALKTLAVPTFTAAPDVDAGTGWNNANDNELAYVPVAGCTYPNAYDANNVAVPAACTGA</sequence>
<evidence type="ECO:0000256" key="12">
    <source>
        <dbReference type="ARBA" id="ARBA00036824"/>
    </source>
</evidence>
<gene>
    <name evidence="19" type="ORF">D9611_011706</name>
</gene>
<dbReference type="EC" id="3.2.1.58" evidence="14"/>
<dbReference type="AlphaFoldDB" id="A0A8H5C632"/>
<evidence type="ECO:0000256" key="10">
    <source>
        <dbReference type="ARBA" id="ARBA00023295"/>
    </source>
</evidence>
<evidence type="ECO:0000256" key="2">
    <source>
        <dbReference type="ARBA" id="ARBA00005641"/>
    </source>
</evidence>
<comment type="similarity">
    <text evidence="2">Belongs to the glycosyl hydrolase 5 (cellulase A) family.</text>
</comment>
<dbReference type="PANTHER" id="PTHR31297:SF34">
    <property type="entry name" value="GLUCAN 1,3-BETA-GLUCOSIDASE 2"/>
    <property type="match status" value="1"/>
</dbReference>
<evidence type="ECO:0000256" key="6">
    <source>
        <dbReference type="ARBA" id="ARBA00022968"/>
    </source>
</evidence>
<dbReference type="Pfam" id="PF00150">
    <property type="entry name" value="Cellulase"/>
    <property type="match status" value="1"/>
</dbReference>
<keyword evidence="9" id="KW-0325">Glycoprotein</keyword>
<evidence type="ECO:0000256" key="5">
    <source>
        <dbReference type="ARBA" id="ARBA00022801"/>
    </source>
</evidence>
<reference evidence="19 20" key="1">
    <citation type="journal article" date="2020" name="ISME J.">
        <title>Uncovering the hidden diversity of litter-decomposition mechanisms in mushroom-forming fungi.</title>
        <authorList>
            <person name="Floudas D."/>
            <person name="Bentzer J."/>
            <person name="Ahren D."/>
            <person name="Johansson T."/>
            <person name="Persson P."/>
            <person name="Tunlid A."/>
        </authorList>
    </citation>
    <scope>NUCLEOTIDE SEQUENCE [LARGE SCALE GENOMIC DNA]</scope>
    <source>
        <strain evidence="19 20">CBS 175.51</strain>
    </source>
</reference>
<dbReference type="SUPFAM" id="SSF51445">
    <property type="entry name" value="(Trans)glycosidases"/>
    <property type="match status" value="1"/>
</dbReference>
<evidence type="ECO:0000256" key="7">
    <source>
        <dbReference type="ARBA" id="ARBA00022989"/>
    </source>
</evidence>
<evidence type="ECO:0000256" key="17">
    <source>
        <dbReference type="SAM" id="Phobius"/>
    </source>
</evidence>
<feature type="transmembrane region" description="Helical" evidence="17">
    <location>
        <begin position="53"/>
        <end position="73"/>
    </location>
</feature>
<evidence type="ECO:0000256" key="9">
    <source>
        <dbReference type="ARBA" id="ARBA00023180"/>
    </source>
</evidence>
<keyword evidence="20" id="KW-1185">Reference proteome</keyword>
<dbReference type="GO" id="GO:0005886">
    <property type="term" value="C:plasma membrane"/>
    <property type="evidence" value="ECO:0007669"/>
    <property type="project" value="UniProtKB-SubCell"/>
</dbReference>
<protein>
    <recommendedName>
        <fullName evidence="14">glucan 1,3-beta-glucosidase</fullName>
        <ecNumber evidence="14">3.2.1.58</ecNumber>
    </recommendedName>
    <alternativeName>
        <fullName evidence="15">Exo-1,3-beta-glucanase D</fullName>
    </alternativeName>
</protein>
<feature type="domain" description="Glycoside hydrolase family 5" evidence="18">
    <location>
        <begin position="221"/>
        <end position="417"/>
    </location>
</feature>
<keyword evidence="3" id="KW-1003">Cell membrane</keyword>
<evidence type="ECO:0000256" key="8">
    <source>
        <dbReference type="ARBA" id="ARBA00023136"/>
    </source>
</evidence>
<accession>A0A8H5C632</accession>
<keyword evidence="8 17" id="KW-0472">Membrane</keyword>
<keyword evidence="6" id="KW-0735">Signal-anchor</keyword>
<dbReference type="OrthoDB" id="62120at2759"/>
<evidence type="ECO:0000256" key="14">
    <source>
        <dbReference type="ARBA" id="ARBA00038929"/>
    </source>
</evidence>
<comment type="subcellular location">
    <subcellularLocation>
        <location evidence="1">Cell membrane</location>
        <topology evidence="1">Single-pass type II membrane protein</topology>
    </subcellularLocation>
</comment>
<dbReference type="InterPro" id="IPR050386">
    <property type="entry name" value="Glycosyl_hydrolase_5"/>
</dbReference>
<evidence type="ECO:0000259" key="18">
    <source>
        <dbReference type="Pfam" id="PF00150"/>
    </source>
</evidence>
<dbReference type="GO" id="GO:0009251">
    <property type="term" value="P:glucan catabolic process"/>
    <property type="evidence" value="ECO:0007669"/>
    <property type="project" value="TreeGrafter"/>
</dbReference>
<dbReference type="EMBL" id="JAACJK010000063">
    <property type="protein sequence ID" value="KAF5335394.1"/>
    <property type="molecule type" value="Genomic_DNA"/>
</dbReference>
<organism evidence="19 20">
    <name type="scientific">Ephemerocybe angulata</name>
    <dbReference type="NCBI Taxonomy" id="980116"/>
    <lineage>
        <taxon>Eukaryota</taxon>
        <taxon>Fungi</taxon>
        <taxon>Dikarya</taxon>
        <taxon>Basidiomycota</taxon>
        <taxon>Agaricomycotina</taxon>
        <taxon>Agaricomycetes</taxon>
        <taxon>Agaricomycetidae</taxon>
        <taxon>Agaricales</taxon>
        <taxon>Agaricineae</taxon>
        <taxon>Psathyrellaceae</taxon>
        <taxon>Ephemerocybe</taxon>
    </lineage>
</organism>
<feature type="region of interest" description="Disordered" evidence="16">
    <location>
        <begin position="1"/>
        <end position="28"/>
    </location>
</feature>
<name>A0A8H5C632_9AGAR</name>
<evidence type="ECO:0000256" key="15">
    <source>
        <dbReference type="ARBA" id="ARBA00041260"/>
    </source>
</evidence>
<comment type="function">
    <text evidence="13">Glucosidase involved in the degradation of cellulosic biomass. Active on lichenan.</text>
</comment>
<keyword evidence="5" id="KW-0378">Hydrolase</keyword>